<evidence type="ECO:0000259" key="9">
    <source>
        <dbReference type="PROSITE" id="PS00128"/>
    </source>
</evidence>
<evidence type="ECO:0000313" key="11">
    <source>
        <dbReference type="Proteomes" id="UP001153620"/>
    </source>
</evidence>
<dbReference type="GO" id="GO:0042742">
    <property type="term" value="P:defense response to bacterium"/>
    <property type="evidence" value="ECO:0007669"/>
    <property type="project" value="UniProtKB-KW"/>
</dbReference>
<evidence type="ECO:0000256" key="7">
    <source>
        <dbReference type="RuleBase" id="RU004440"/>
    </source>
</evidence>
<evidence type="ECO:0000256" key="5">
    <source>
        <dbReference type="ARBA" id="ARBA00023157"/>
    </source>
</evidence>
<dbReference type="PRINTS" id="PR00137">
    <property type="entry name" value="LYSOZYME"/>
</dbReference>
<dbReference type="PANTHER" id="PTHR11407:SF63">
    <property type="entry name" value="LYSOZYME C"/>
    <property type="match status" value="1"/>
</dbReference>
<dbReference type="SUPFAM" id="SSF53955">
    <property type="entry name" value="Lysozyme-like"/>
    <property type="match status" value="1"/>
</dbReference>
<evidence type="ECO:0000256" key="8">
    <source>
        <dbReference type="SAM" id="SignalP"/>
    </source>
</evidence>
<keyword evidence="6" id="KW-0326">Glycosidase</keyword>
<dbReference type="OrthoDB" id="17373at2759"/>
<feature type="domain" description="Glycosyl hydrolases family 22 (GH22)" evidence="9">
    <location>
        <begin position="91"/>
        <end position="109"/>
    </location>
</feature>
<dbReference type="InterPro" id="IPR023346">
    <property type="entry name" value="Lysozyme-like_dom_sf"/>
</dbReference>
<dbReference type="Gene3D" id="1.10.530.10">
    <property type="match status" value="1"/>
</dbReference>
<feature type="signal peptide" evidence="8">
    <location>
        <begin position="1"/>
        <end position="20"/>
    </location>
</feature>
<dbReference type="InterPro" id="IPR000974">
    <property type="entry name" value="Glyco_hydro_22_lys"/>
</dbReference>
<reference evidence="10" key="2">
    <citation type="submission" date="2022-10" db="EMBL/GenBank/DDBJ databases">
        <authorList>
            <consortium name="ENA_rothamsted_submissions"/>
            <consortium name="culmorum"/>
            <person name="King R."/>
        </authorList>
    </citation>
    <scope>NUCLEOTIDE SEQUENCE</scope>
</reference>
<dbReference type="EC" id="3.2.1.17" evidence="3"/>
<accession>A0A9N9WPF2</accession>
<comment type="similarity">
    <text evidence="2 7">Belongs to the glycosyl hydrolase 22 family.</text>
</comment>
<comment type="catalytic activity">
    <reaction evidence="1">
        <text>Hydrolysis of (1-&gt;4)-beta-linkages between N-acetylmuramic acid and N-acetyl-D-glucosamine residues in a peptidoglycan and between N-acetyl-D-glucosamine residues in chitodextrins.</text>
        <dbReference type="EC" id="3.2.1.17"/>
    </reaction>
</comment>
<dbReference type="GO" id="GO:0003796">
    <property type="term" value="F:lysozyme activity"/>
    <property type="evidence" value="ECO:0007669"/>
    <property type="project" value="UniProtKB-EC"/>
</dbReference>
<keyword evidence="5" id="KW-1015">Disulfide bond</keyword>
<keyword evidence="6" id="KW-0378">Hydrolase</keyword>
<evidence type="ECO:0000256" key="4">
    <source>
        <dbReference type="ARBA" id="ARBA00022638"/>
    </source>
</evidence>
<name>A0A9N9WPF2_9DIPT</name>
<keyword evidence="4" id="KW-0081">Bacteriolytic enzyme</keyword>
<dbReference type="Proteomes" id="UP001153620">
    <property type="component" value="Chromosome 1"/>
</dbReference>
<dbReference type="PRINTS" id="PR00135">
    <property type="entry name" value="LYZLACT"/>
</dbReference>
<dbReference type="Pfam" id="PF00062">
    <property type="entry name" value="Lys"/>
    <property type="match status" value="1"/>
</dbReference>
<dbReference type="InterPro" id="IPR019799">
    <property type="entry name" value="Glyco_hydro_22_CS"/>
</dbReference>
<proteinExistence type="inferred from homology"/>
<evidence type="ECO:0000256" key="6">
    <source>
        <dbReference type="ARBA" id="ARBA00023295"/>
    </source>
</evidence>
<evidence type="ECO:0000256" key="2">
    <source>
        <dbReference type="ARBA" id="ARBA00010859"/>
    </source>
</evidence>
<dbReference type="CDD" id="cd16899">
    <property type="entry name" value="LYZ_C_invert"/>
    <property type="match status" value="1"/>
</dbReference>
<evidence type="ECO:0000313" key="10">
    <source>
        <dbReference type="EMBL" id="CAG9799868.1"/>
    </source>
</evidence>
<gene>
    <name evidence="10" type="ORF">CHIRRI_LOCUS2826</name>
</gene>
<dbReference type="AlphaFoldDB" id="A0A9N9WPF2"/>
<dbReference type="InterPro" id="IPR001916">
    <property type="entry name" value="Glyco_hydro_22"/>
</dbReference>
<evidence type="ECO:0000256" key="1">
    <source>
        <dbReference type="ARBA" id="ARBA00000632"/>
    </source>
</evidence>
<keyword evidence="11" id="KW-1185">Reference proteome</keyword>
<organism evidence="10 11">
    <name type="scientific">Chironomus riparius</name>
    <dbReference type="NCBI Taxonomy" id="315576"/>
    <lineage>
        <taxon>Eukaryota</taxon>
        <taxon>Metazoa</taxon>
        <taxon>Ecdysozoa</taxon>
        <taxon>Arthropoda</taxon>
        <taxon>Hexapoda</taxon>
        <taxon>Insecta</taxon>
        <taxon>Pterygota</taxon>
        <taxon>Neoptera</taxon>
        <taxon>Endopterygota</taxon>
        <taxon>Diptera</taxon>
        <taxon>Nematocera</taxon>
        <taxon>Chironomoidea</taxon>
        <taxon>Chironomidae</taxon>
        <taxon>Chironominae</taxon>
        <taxon>Chironomus</taxon>
    </lineage>
</organism>
<dbReference type="SMART" id="SM00263">
    <property type="entry name" value="LYZ1"/>
    <property type="match status" value="1"/>
</dbReference>
<keyword evidence="8" id="KW-0732">Signal</keyword>
<reference evidence="10" key="1">
    <citation type="submission" date="2022-01" db="EMBL/GenBank/DDBJ databases">
        <authorList>
            <person name="King R."/>
        </authorList>
    </citation>
    <scope>NUCLEOTIDE SEQUENCE</scope>
</reference>
<dbReference type="GO" id="GO:0031640">
    <property type="term" value="P:killing of cells of another organism"/>
    <property type="evidence" value="ECO:0007669"/>
    <property type="project" value="UniProtKB-KW"/>
</dbReference>
<dbReference type="EMBL" id="OU895877">
    <property type="protein sequence ID" value="CAG9799868.1"/>
    <property type="molecule type" value="Genomic_DNA"/>
</dbReference>
<protein>
    <recommendedName>
        <fullName evidence="3">lysozyme</fullName>
        <ecNumber evidence="3">3.2.1.17</ecNumber>
    </recommendedName>
</protein>
<evidence type="ECO:0000256" key="3">
    <source>
        <dbReference type="ARBA" id="ARBA00012732"/>
    </source>
</evidence>
<sequence length="142" mass="15985">MKFIIAITILALVIINNSEAKVFTKCEFARTMLNAGFSKASLPNWVCLVKAESSFNSRLRGPKNPNGSHDYGIFQINDKYWCKVGSKGGDCNMNCNSFIDDNISDDIACTKIIYKRHGYNAWYGWKNKCQGSLAAYQVNECF</sequence>
<dbReference type="PANTHER" id="PTHR11407">
    <property type="entry name" value="LYSOZYME C"/>
    <property type="match status" value="1"/>
</dbReference>
<feature type="chain" id="PRO_5040207194" description="lysozyme" evidence="8">
    <location>
        <begin position="21"/>
        <end position="142"/>
    </location>
</feature>
<dbReference type="FunFam" id="1.10.530.10:FF:000001">
    <property type="entry name" value="Lysozyme C"/>
    <property type="match status" value="1"/>
</dbReference>
<keyword evidence="4" id="KW-0929">Antimicrobial</keyword>
<dbReference type="PROSITE" id="PS00128">
    <property type="entry name" value="GLYCOSYL_HYDROL_F22_1"/>
    <property type="match status" value="1"/>
</dbReference>